<protein>
    <submittedName>
        <fullName evidence="1">Uncharacterized protein</fullName>
    </submittedName>
</protein>
<evidence type="ECO:0000313" key="1">
    <source>
        <dbReference type="EMBL" id="KIW67933.1"/>
    </source>
</evidence>
<sequence length="133" mass="14268">MVPASMFRWPAEPDPIKALCAPTAVISNIIMLNEREGGVGIDQDKIYFVTVGHRDFHILIVVPGGFPKGTNLFGSMGKGADEPGHTEYVEGPYRGIMNQIVDGLGALSPPDADPADVARAIVRVIETPFGQRP</sequence>
<dbReference type="EMBL" id="KN846958">
    <property type="protein sequence ID" value="KIW67933.1"/>
    <property type="molecule type" value="Genomic_DNA"/>
</dbReference>
<dbReference type="AlphaFoldDB" id="A0A0D2FIP7"/>
<accession>A0A0D2FIP7</accession>
<evidence type="ECO:0000313" key="2">
    <source>
        <dbReference type="Proteomes" id="UP000054266"/>
    </source>
</evidence>
<dbReference type="STRING" id="5601.A0A0D2FIP7"/>
<dbReference type="Proteomes" id="UP000054266">
    <property type="component" value="Unassembled WGS sequence"/>
</dbReference>
<dbReference type="HOGENOM" id="CLU_1906492_0_0_1"/>
<reference evidence="1 2" key="1">
    <citation type="submission" date="2015-01" db="EMBL/GenBank/DDBJ databases">
        <title>The Genome Sequence of Capronia semiimmersa CBS27337.</title>
        <authorList>
            <consortium name="The Broad Institute Genomics Platform"/>
            <person name="Cuomo C."/>
            <person name="de Hoog S."/>
            <person name="Gorbushina A."/>
            <person name="Stielow B."/>
            <person name="Teixiera M."/>
            <person name="Abouelleil A."/>
            <person name="Chapman S.B."/>
            <person name="Priest M."/>
            <person name="Young S.K."/>
            <person name="Wortman J."/>
            <person name="Nusbaum C."/>
            <person name="Birren B."/>
        </authorList>
    </citation>
    <scope>NUCLEOTIDE SEQUENCE [LARGE SCALE GENOMIC DNA]</scope>
    <source>
        <strain evidence="1 2">CBS 27337</strain>
    </source>
</reference>
<proteinExistence type="predicted"/>
<organism evidence="1 2">
    <name type="scientific">Phialophora macrospora</name>
    <dbReference type="NCBI Taxonomy" id="1851006"/>
    <lineage>
        <taxon>Eukaryota</taxon>
        <taxon>Fungi</taxon>
        <taxon>Dikarya</taxon>
        <taxon>Ascomycota</taxon>
        <taxon>Pezizomycotina</taxon>
        <taxon>Eurotiomycetes</taxon>
        <taxon>Chaetothyriomycetidae</taxon>
        <taxon>Chaetothyriales</taxon>
        <taxon>Herpotrichiellaceae</taxon>
        <taxon>Phialophora</taxon>
    </lineage>
</organism>
<keyword evidence="2" id="KW-1185">Reference proteome</keyword>
<name>A0A0D2FIP7_9EURO</name>
<gene>
    <name evidence="1" type="ORF">PV04_03912</name>
</gene>